<keyword evidence="2" id="KW-0805">Transcription regulation</keyword>
<keyword evidence="7" id="KW-1185">Reference proteome</keyword>
<dbReference type="AlphaFoldDB" id="A0A4Q9DUQ8"/>
<evidence type="ECO:0000313" key="6">
    <source>
        <dbReference type="EMBL" id="TBL79433.1"/>
    </source>
</evidence>
<dbReference type="EMBL" id="SIRE01000007">
    <property type="protein sequence ID" value="TBL79433.1"/>
    <property type="molecule type" value="Genomic_DNA"/>
</dbReference>
<evidence type="ECO:0000256" key="2">
    <source>
        <dbReference type="ARBA" id="ARBA00023015"/>
    </source>
</evidence>
<evidence type="ECO:0000256" key="1">
    <source>
        <dbReference type="ARBA" id="ARBA00009437"/>
    </source>
</evidence>
<dbReference type="InterPro" id="IPR005119">
    <property type="entry name" value="LysR_subst-bd"/>
</dbReference>
<evidence type="ECO:0000259" key="5">
    <source>
        <dbReference type="PROSITE" id="PS50931"/>
    </source>
</evidence>
<feature type="domain" description="HTH lysR-type" evidence="5">
    <location>
        <begin position="7"/>
        <end position="64"/>
    </location>
</feature>
<dbReference type="FunFam" id="1.10.10.10:FF:000001">
    <property type="entry name" value="LysR family transcriptional regulator"/>
    <property type="match status" value="1"/>
</dbReference>
<dbReference type="Pfam" id="PF00126">
    <property type="entry name" value="HTH_1"/>
    <property type="match status" value="1"/>
</dbReference>
<dbReference type="GO" id="GO:0003700">
    <property type="term" value="F:DNA-binding transcription factor activity"/>
    <property type="evidence" value="ECO:0007669"/>
    <property type="project" value="InterPro"/>
</dbReference>
<accession>A0A4Q9DUQ8</accession>
<dbReference type="PANTHER" id="PTHR30346">
    <property type="entry name" value="TRANSCRIPTIONAL DUAL REGULATOR HCAR-RELATED"/>
    <property type="match status" value="1"/>
</dbReference>
<evidence type="ECO:0000256" key="4">
    <source>
        <dbReference type="ARBA" id="ARBA00023163"/>
    </source>
</evidence>
<dbReference type="SUPFAM" id="SSF46785">
    <property type="entry name" value="Winged helix' DNA-binding domain"/>
    <property type="match status" value="1"/>
</dbReference>
<dbReference type="Proteomes" id="UP000293142">
    <property type="component" value="Unassembled WGS sequence"/>
</dbReference>
<proteinExistence type="inferred from homology"/>
<dbReference type="PANTHER" id="PTHR30346:SF0">
    <property type="entry name" value="HCA OPERON TRANSCRIPTIONAL ACTIVATOR HCAR"/>
    <property type="match status" value="1"/>
</dbReference>
<gene>
    <name evidence="6" type="ORF">EYB31_10990</name>
</gene>
<dbReference type="GO" id="GO:0003677">
    <property type="term" value="F:DNA binding"/>
    <property type="evidence" value="ECO:0007669"/>
    <property type="project" value="UniProtKB-KW"/>
</dbReference>
<comment type="similarity">
    <text evidence="1">Belongs to the LysR transcriptional regulatory family.</text>
</comment>
<dbReference type="InterPro" id="IPR000847">
    <property type="entry name" value="LysR_HTH_N"/>
</dbReference>
<name>A0A4Q9DUQ8_9BACL</name>
<organism evidence="6 7">
    <name type="scientific">Paenibacillus thalictri</name>
    <dbReference type="NCBI Taxonomy" id="2527873"/>
    <lineage>
        <taxon>Bacteria</taxon>
        <taxon>Bacillati</taxon>
        <taxon>Bacillota</taxon>
        <taxon>Bacilli</taxon>
        <taxon>Bacillales</taxon>
        <taxon>Paenibacillaceae</taxon>
        <taxon>Paenibacillus</taxon>
    </lineage>
</organism>
<dbReference type="Gene3D" id="1.10.10.10">
    <property type="entry name" value="Winged helix-like DNA-binding domain superfamily/Winged helix DNA-binding domain"/>
    <property type="match status" value="1"/>
</dbReference>
<comment type="caution">
    <text evidence="6">The sequence shown here is derived from an EMBL/GenBank/DDBJ whole genome shotgun (WGS) entry which is preliminary data.</text>
</comment>
<dbReference type="SUPFAM" id="SSF53850">
    <property type="entry name" value="Periplasmic binding protein-like II"/>
    <property type="match status" value="1"/>
</dbReference>
<sequence length="298" mass="33069">MGGADRMQVDWYRSFTEAVKWKSLSKAAVKLNLTQPAVSKHIRSLEEAFGVELFRRGASGVELTEAGMRFLQRIAPVVAEIESIKTEMREFAERPNYILGSLPSVAAHVLPGKLRELHDARYPLAVSVRPTSGELLEGVLNGAFDAALIDEPAAGRLWSRELFTEHFVAIFPEGHRFSGCEELSIAELAEESFVFTGFCNIRERVTEAAGKYGYKPAVKLEVDSYDYLLGMITVGNDITVLPELFRKQAKRLGLKSALIKECGLRRTISLVARTAETGSKMFRLLNSGVPQEYLAQTP</sequence>
<keyword evidence="4" id="KW-0804">Transcription</keyword>
<keyword evidence="3" id="KW-0238">DNA-binding</keyword>
<dbReference type="Gene3D" id="3.40.190.10">
    <property type="entry name" value="Periplasmic binding protein-like II"/>
    <property type="match status" value="2"/>
</dbReference>
<dbReference type="PROSITE" id="PS50931">
    <property type="entry name" value="HTH_LYSR"/>
    <property type="match status" value="1"/>
</dbReference>
<protein>
    <submittedName>
        <fullName evidence="6">LysR family transcriptional regulator</fullName>
    </submittedName>
</protein>
<dbReference type="InterPro" id="IPR036390">
    <property type="entry name" value="WH_DNA-bd_sf"/>
</dbReference>
<evidence type="ECO:0000256" key="3">
    <source>
        <dbReference type="ARBA" id="ARBA00023125"/>
    </source>
</evidence>
<dbReference type="CDD" id="cd05466">
    <property type="entry name" value="PBP2_LTTR_substrate"/>
    <property type="match status" value="1"/>
</dbReference>
<dbReference type="InterPro" id="IPR036388">
    <property type="entry name" value="WH-like_DNA-bd_sf"/>
</dbReference>
<evidence type="ECO:0000313" key="7">
    <source>
        <dbReference type="Proteomes" id="UP000293142"/>
    </source>
</evidence>
<dbReference type="GO" id="GO:0032993">
    <property type="term" value="C:protein-DNA complex"/>
    <property type="evidence" value="ECO:0007669"/>
    <property type="project" value="TreeGrafter"/>
</dbReference>
<dbReference type="OrthoDB" id="9803735at2"/>
<dbReference type="Pfam" id="PF03466">
    <property type="entry name" value="LysR_substrate"/>
    <property type="match status" value="1"/>
</dbReference>
<reference evidence="6 7" key="1">
    <citation type="submission" date="2019-02" db="EMBL/GenBank/DDBJ databases">
        <title>Paenibacillus sp. nov., isolated from surface-sterilized tissue of Thalictrum simplex L.</title>
        <authorList>
            <person name="Tuo L."/>
        </authorList>
    </citation>
    <scope>NUCLEOTIDE SEQUENCE [LARGE SCALE GENOMIC DNA]</scope>
    <source>
        <strain evidence="6 7">N2SHLJ1</strain>
    </source>
</reference>
<dbReference type="PRINTS" id="PR00039">
    <property type="entry name" value="HTHLYSR"/>
</dbReference>